<keyword evidence="4 7" id="KW-1133">Transmembrane helix</keyword>
<comment type="subcellular location">
    <subcellularLocation>
        <location evidence="1">Cell membrane</location>
        <topology evidence="1">Multi-pass membrane protein</topology>
    </subcellularLocation>
</comment>
<dbReference type="Proteomes" id="UP000215405">
    <property type="component" value="Unassembled WGS sequence"/>
</dbReference>
<dbReference type="PANTHER" id="PTHR36115:SF6">
    <property type="entry name" value="PROLINE-RICH ANTIGEN HOMOLOG"/>
    <property type="match status" value="1"/>
</dbReference>
<feature type="region of interest" description="Disordered" evidence="6">
    <location>
        <begin position="1"/>
        <end position="23"/>
    </location>
</feature>
<accession>A0A231V3R8</accession>
<feature type="transmembrane region" description="Helical" evidence="7">
    <location>
        <begin position="126"/>
        <end position="147"/>
    </location>
</feature>
<evidence type="ECO:0000313" key="10">
    <source>
        <dbReference type="Proteomes" id="UP000215405"/>
    </source>
</evidence>
<feature type="domain" description="RDD" evidence="8">
    <location>
        <begin position="35"/>
        <end position="157"/>
    </location>
</feature>
<dbReference type="PANTHER" id="PTHR36115">
    <property type="entry name" value="PROLINE-RICH ANTIGEN HOMOLOG-RELATED"/>
    <property type="match status" value="1"/>
</dbReference>
<evidence type="ECO:0000256" key="1">
    <source>
        <dbReference type="ARBA" id="ARBA00004651"/>
    </source>
</evidence>
<dbReference type="InterPro" id="IPR051791">
    <property type="entry name" value="Pra-immunoreactive"/>
</dbReference>
<name>A0A231V3R8_9HYPH</name>
<evidence type="ECO:0000256" key="7">
    <source>
        <dbReference type="SAM" id="Phobius"/>
    </source>
</evidence>
<keyword evidence="5 7" id="KW-0472">Membrane</keyword>
<dbReference type="GO" id="GO:0005886">
    <property type="term" value="C:plasma membrane"/>
    <property type="evidence" value="ECO:0007669"/>
    <property type="project" value="UniProtKB-SubCell"/>
</dbReference>
<dbReference type="Pfam" id="PF06271">
    <property type="entry name" value="RDD"/>
    <property type="match status" value="1"/>
</dbReference>
<protein>
    <recommendedName>
        <fullName evidence="8">RDD domain-containing protein</fullName>
    </recommendedName>
</protein>
<evidence type="ECO:0000259" key="8">
    <source>
        <dbReference type="Pfam" id="PF06271"/>
    </source>
</evidence>
<comment type="caution">
    <text evidence="9">The sequence shown here is derived from an EMBL/GenBank/DDBJ whole genome shotgun (WGS) entry which is preliminary data.</text>
</comment>
<organism evidence="9 10">
    <name type="scientific">Notoacmeibacter marinus</name>
    <dbReference type="NCBI Taxonomy" id="1876515"/>
    <lineage>
        <taxon>Bacteria</taxon>
        <taxon>Pseudomonadati</taxon>
        <taxon>Pseudomonadota</taxon>
        <taxon>Alphaproteobacteria</taxon>
        <taxon>Hyphomicrobiales</taxon>
        <taxon>Notoacmeibacteraceae</taxon>
        <taxon>Notoacmeibacter</taxon>
    </lineage>
</organism>
<evidence type="ECO:0000256" key="2">
    <source>
        <dbReference type="ARBA" id="ARBA00022475"/>
    </source>
</evidence>
<evidence type="ECO:0000256" key="6">
    <source>
        <dbReference type="SAM" id="MobiDB-lite"/>
    </source>
</evidence>
<dbReference type="RefSeq" id="WP_094076778.1">
    <property type="nucleotide sequence ID" value="NZ_NBYO01000001.1"/>
</dbReference>
<feature type="transmembrane region" description="Helical" evidence="7">
    <location>
        <begin position="39"/>
        <end position="63"/>
    </location>
</feature>
<sequence length="166" mass="18018">MSETASASTEYGTAQDGGQPNAGQFDSPALYDEVVTRRVFAFLFDWTVVALLSLIAGIIVFFLGIVTLGLAWLLYGGIFPLVGLVYTAFTLGGPSQATPGMRIFGLRIARLDGRVLDPLWGAMHSVLFWVGNMILTPFIPLVALFTARKQTVHDLLLGTVVVRDLR</sequence>
<reference evidence="10" key="1">
    <citation type="journal article" date="2017" name="Int. J. Syst. Evol. Microbiol.">
        <title>Notoacmeibacter marinus gen. nov., sp. nov., isolated from the gut of a limpet and proposal of Notoacmeibacteraceae fam. nov. in the order Rhizobiales of the class Alphaproteobacteria.</title>
        <authorList>
            <person name="Huang Z."/>
            <person name="Guo F."/>
            <person name="Lai Q."/>
        </authorList>
    </citation>
    <scope>NUCLEOTIDE SEQUENCE [LARGE SCALE GENOMIC DNA]</scope>
    <source>
        <strain evidence="10">XMTR2A4</strain>
    </source>
</reference>
<proteinExistence type="predicted"/>
<evidence type="ECO:0000313" key="9">
    <source>
        <dbReference type="EMBL" id="OXT02832.1"/>
    </source>
</evidence>
<keyword evidence="10" id="KW-1185">Reference proteome</keyword>
<gene>
    <name evidence="9" type="ORF">B7H23_00530</name>
</gene>
<evidence type="ECO:0000256" key="3">
    <source>
        <dbReference type="ARBA" id="ARBA00022692"/>
    </source>
</evidence>
<dbReference type="AlphaFoldDB" id="A0A231V3R8"/>
<keyword evidence="3 7" id="KW-0812">Transmembrane</keyword>
<keyword evidence="2" id="KW-1003">Cell membrane</keyword>
<feature type="transmembrane region" description="Helical" evidence="7">
    <location>
        <begin position="70"/>
        <end position="89"/>
    </location>
</feature>
<dbReference type="EMBL" id="NBYO01000001">
    <property type="protein sequence ID" value="OXT02832.1"/>
    <property type="molecule type" value="Genomic_DNA"/>
</dbReference>
<dbReference type="InterPro" id="IPR010432">
    <property type="entry name" value="RDD"/>
</dbReference>
<evidence type="ECO:0000256" key="4">
    <source>
        <dbReference type="ARBA" id="ARBA00022989"/>
    </source>
</evidence>
<evidence type="ECO:0000256" key="5">
    <source>
        <dbReference type="ARBA" id="ARBA00023136"/>
    </source>
</evidence>